<keyword evidence="1" id="KW-1133">Transmembrane helix</keyword>
<feature type="transmembrane region" description="Helical" evidence="1">
    <location>
        <begin position="81"/>
        <end position="99"/>
    </location>
</feature>
<sequence>MSDPKHITDNENLNDYGIQLNRWFLISLGAWPQISASNRMKKLAVLMQIFILWAAMAVPLIPCMLYMLFEKKDIKTKLHSLTPLIHGIMGAVNYWMLLTRNKDIQHCIRHMETDWRRIRRNDNREVMFQYAKIGRFMTAFCATFMHSSTYFFGVARMMKTTTVIIGNKTITMHPMACSVYSKILDVRFSPANEIMLGVQFLLAFVIVSSTATVCTLAAVFATHACG</sequence>
<feature type="transmembrane region" description="Helical" evidence="1">
    <location>
        <begin position="43"/>
        <end position="69"/>
    </location>
</feature>
<reference evidence="3" key="1">
    <citation type="submission" date="2025-08" db="UniProtKB">
        <authorList>
            <consortium name="RefSeq"/>
        </authorList>
    </citation>
    <scope>IDENTIFICATION</scope>
    <source>
        <tissue evidence="3">Whole body</tissue>
    </source>
</reference>
<feature type="transmembrane region" description="Helical" evidence="1">
    <location>
        <begin position="133"/>
        <end position="152"/>
    </location>
</feature>
<keyword evidence="1" id="KW-0812">Transmembrane</keyword>
<evidence type="ECO:0000313" key="3">
    <source>
        <dbReference type="RefSeq" id="XP_024893964.1"/>
    </source>
</evidence>
<dbReference type="Proteomes" id="UP000504618">
    <property type="component" value="Unplaced"/>
</dbReference>
<evidence type="ECO:0000313" key="2">
    <source>
        <dbReference type="Proteomes" id="UP000504618"/>
    </source>
</evidence>
<keyword evidence="2" id="KW-1185">Reference proteome</keyword>
<feature type="transmembrane region" description="Helical" evidence="1">
    <location>
        <begin position="194"/>
        <end position="221"/>
    </location>
</feature>
<accession>A0A6J1RG63</accession>
<proteinExistence type="predicted"/>
<organism evidence="2 3">
    <name type="scientific">Temnothorax curvispinosus</name>
    <dbReference type="NCBI Taxonomy" id="300111"/>
    <lineage>
        <taxon>Eukaryota</taxon>
        <taxon>Metazoa</taxon>
        <taxon>Ecdysozoa</taxon>
        <taxon>Arthropoda</taxon>
        <taxon>Hexapoda</taxon>
        <taxon>Insecta</taxon>
        <taxon>Pterygota</taxon>
        <taxon>Neoptera</taxon>
        <taxon>Endopterygota</taxon>
        <taxon>Hymenoptera</taxon>
        <taxon>Apocrita</taxon>
        <taxon>Aculeata</taxon>
        <taxon>Formicoidea</taxon>
        <taxon>Formicidae</taxon>
        <taxon>Myrmicinae</taxon>
        <taxon>Temnothorax</taxon>
    </lineage>
</organism>
<dbReference type="RefSeq" id="XP_024893964.1">
    <property type="nucleotide sequence ID" value="XM_025038196.1"/>
</dbReference>
<keyword evidence="1" id="KW-0472">Membrane</keyword>
<name>A0A6J1RG63_9HYME</name>
<evidence type="ECO:0000256" key="1">
    <source>
        <dbReference type="SAM" id="Phobius"/>
    </source>
</evidence>
<dbReference type="OrthoDB" id="7539170at2759"/>
<protein>
    <submittedName>
        <fullName evidence="3">Uncharacterized protein LOC112468832</fullName>
    </submittedName>
</protein>
<dbReference type="GeneID" id="112468832"/>
<gene>
    <name evidence="3" type="primary">LOC112468832</name>
</gene>
<dbReference type="AlphaFoldDB" id="A0A6J1RG63"/>